<protein>
    <submittedName>
        <fullName evidence="1">Uncharacterized protein</fullName>
    </submittedName>
</protein>
<accession>A0A480BA15</accession>
<reference evidence="1 2" key="1">
    <citation type="submission" date="2019-03" db="EMBL/GenBank/DDBJ databases">
        <title>Draft genome sequences of two Veillonella tobetsuensis clinical isolates from intraoperative bronchial fluids of elderly patients with pulmonary carcinoma.</title>
        <authorList>
            <person name="Akiyama T."/>
        </authorList>
    </citation>
    <scope>NUCLEOTIDE SEQUENCE [LARGE SCALE GENOMIC DNA]</scope>
    <source>
        <strain evidence="1 2">PAGU 1579</strain>
    </source>
</reference>
<keyword evidence="2" id="KW-1185">Reference proteome</keyword>
<organism evidence="1 2">
    <name type="scientific">Veillonella tobetsuensis</name>
    <dbReference type="NCBI Taxonomy" id="1110546"/>
    <lineage>
        <taxon>Bacteria</taxon>
        <taxon>Bacillati</taxon>
        <taxon>Bacillota</taxon>
        <taxon>Negativicutes</taxon>
        <taxon>Veillonellales</taxon>
        <taxon>Veillonellaceae</taxon>
        <taxon>Veillonella</taxon>
    </lineage>
</organism>
<comment type="caution">
    <text evidence="1">The sequence shown here is derived from an EMBL/GenBank/DDBJ whole genome shotgun (WGS) entry which is preliminary data.</text>
</comment>
<dbReference type="AlphaFoldDB" id="A0A480BA15"/>
<dbReference type="Proteomes" id="UP000303581">
    <property type="component" value="Unassembled WGS sequence"/>
</dbReference>
<sequence length="60" mass="6930">MPSITESEFLEALTNTQQGIIIVPTRYKKEFEESPASLYTKEIGKTENTKIYQLKETITF</sequence>
<evidence type="ECO:0000313" key="1">
    <source>
        <dbReference type="EMBL" id="GCL69622.1"/>
    </source>
</evidence>
<gene>
    <name evidence="1" type="ORF">PAGU1579_13910</name>
</gene>
<evidence type="ECO:0000313" key="2">
    <source>
        <dbReference type="Proteomes" id="UP000303581"/>
    </source>
</evidence>
<proteinExistence type="predicted"/>
<dbReference type="EMBL" id="BJCR01000042">
    <property type="protein sequence ID" value="GCL69622.1"/>
    <property type="molecule type" value="Genomic_DNA"/>
</dbReference>
<name>A0A480BA15_9FIRM</name>